<comment type="caution">
    <text evidence="2">The sequence shown here is derived from an EMBL/GenBank/DDBJ whole genome shotgun (WGS) entry which is preliminary data.</text>
</comment>
<proteinExistence type="predicted"/>
<keyword evidence="1" id="KW-0472">Membrane</keyword>
<organism evidence="2 3">
    <name type="scientific">Phaeobacter gallaeciensis</name>
    <dbReference type="NCBI Taxonomy" id="60890"/>
    <lineage>
        <taxon>Bacteria</taxon>
        <taxon>Pseudomonadati</taxon>
        <taxon>Pseudomonadota</taxon>
        <taxon>Alphaproteobacteria</taxon>
        <taxon>Rhodobacterales</taxon>
        <taxon>Roseobacteraceae</taxon>
        <taxon>Phaeobacter</taxon>
    </lineage>
</organism>
<reference evidence="2 3" key="1">
    <citation type="submission" date="2018-07" db="EMBL/GenBank/DDBJ databases">
        <title>Modular assembly of carbohydrate-degrading microbial communities in the ocean.</title>
        <authorList>
            <person name="Enke T.N."/>
            <person name="Datta M.S."/>
            <person name="Schwartzman J.A."/>
            <person name="Cermak N."/>
            <person name="Schmitz D.A."/>
            <person name="Barrere J."/>
            <person name="Cordero O.X."/>
        </authorList>
    </citation>
    <scope>NUCLEOTIDE SEQUENCE [LARGE SCALE GENOMIC DNA]</scope>
    <source>
        <strain evidence="2 3">C3M10</strain>
    </source>
</reference>
<dbReference type="Proteomes" id="UP000252706">
    <property type="component" value="Unassembled WGS sequence"/>
</dbReference>
<accession>A0A366WLG0</accession>
<keyword evidence="1" id="KW-0812">Transmembrane</keyword>
<keyword evidence="1" id="KW-1133">Transmembrane helix</keyword>
<feature type="transmembrane region" description="Helical" evidence="1">
    <location>
        <begin position="154"/>
        <end position="174"/>
    </location>
</feature>
<name>A0A366WLG0_9RHOB</name>
<dbReference type="EMBL" id="QOCE01000047">
    <property type="protein sequence ID" value="RBW50988.1"/>
    <property type="molecule type" value="Genomic_DNA"/>
</dbReference>
<evidence type="ECO:0000313" key="2">
    <source>
        <dbReference type="EMBL" id="RBW50988.1"/>
    </source>
</evidence>
<protein>
    <recommendedName>
        <fullName evidence="4">Aspartate carbamoyltransferase catalytic subunit</fullName>
    </recommendedName>
</protein>
<evidence type="ECO:0000256" key="1">
    <source>
        <dbReference type="SAM" id="Phobius"/>
    </source>
</evidence>
<evidence type="ECO:0000313" key="3">
    <source>
        <dbReference type="Proteomes" id="UP000252706"/>
    </source>
</evidence>
<dbReference type="AlphaFoldDB" id="A0A366WLG0"/>
<dbReference type="OrthoDB" id="7875742at2"/>
<gene>
    <name evidence="2" type="ORF">DS909_20795</name>
</gene>
<sequence>MTDPLVVAAGEHAVLRLFSLDMRPEEARFLREPGAAAQILGVSGLDPDQVEIFPLTDLQDLGLVGYLTEGCGLSRDQLDIAKLDALTGWVMLLHSKAFDGQSMQLRPNPNVLLVGVYTEDGTDWTAQHIPTKSAQPYSAQRKSPRQIRSDARRIGFGLFAVIMTLIILAVLKVAL</sequence>
<evidence type="ECO:0008006" key="4">
    <source>
        <dbReference type="Google" id="ProtNLM"/>
    </source>
</evidence>
<dbReference type="RefSeq" id="WP_113825492.1">
    <property type="nucleotide sequence ID" value="NZ_QOCE01000047.1"/>
</dbReference>